<evidence type="ECO:0000256" key="3">
    <source>
        <dbReference type="ARBA" id="ARBA00022448"/>
    </source>
</evidence>
<dbReference type="PROSITE" id="PS50893">
    <property type="entry name" value="ABC_TRANSPORTER_2"/>
    <property type="match status" value="1"/>
</dbReference>
<keyword evidence="7" id="KW-0472">Membrane</keyword>
<evidence type="ECO:0000256" key="2">
    <source>
        <dbReference type="ARBA" id="ARBA00005417"/>
    </source>
</evidence>
<reference evidence="10" key="1">
    <citation type="submission" date="2023-07" db="EMBL/GenBank/DDBJ databases">
        <title>Characterization of two Paracoccaceae strains isolated from Phycosphere and proposal of Xinfangfangia lacusdiani sp. nov.</title>
        <authorList>
            <person name="Deng Y."/>
            <person name="Zhang Y.Q."/>
        </authorList>
    </citation>
    <scope>NUCLEOTIDE SEQUENCE [LARGE SCALE GENOMIC DNA]</scope>
    <source>
        <strain evidence="10">CPCC 101403</strain>
    </source>
</reference>
<dbReference type="PANTHER" id="PTHR43297">
    <property type="entry name" value="OLIGOPEPTIDE TRANSPORT ATP-BINDING PROTEIN APPD"/>
    <property type="match status" value="1"/>
</dbReference>
<dbReference type="Gene3D" id="3.40.50.300">
    <property type="entry name" value="P-loop containing nucleotide triphosphate hydrolases"/>
    <property type="match status" value="1"/>
</dbReference>
<keyword evidence="6 9" id="KW-0067">ATP-binding</keyword>
<keyword evidence="4" id="KW-1003">Cell membrane</keyword>
<comment type="subcellular location">
    <subcellularLocation>
        <location evidence="1">Cell inner membrane</location>
        <topology evidence="1">Peripheral membrane protein</topology>
    </subcellularLocation>
</comment>
<dbReference type="Pfam" id="PF00005">
    <property type="entry name" value="ABC_tran"/>
    <property type="match status" value="1"/>
</dbReference>
<keyword evidence="5" id="KW-0547">Nucleotide-binding</keyword>
<dbReference type="RefSeq" id="WP_311758386.1">
    <property type="nucleotide sequence ID" value="NZ_JAVRQI010000003.1"/>
</dbReference>
<evidence type="ECO:0000313" key="9">
    <source>
        <dbReference type="EMBL" id="MDT1061287.1"/>
    </source>
</evidence>
<gene>
    <name evidence="9" type="ORF">RM190_05400</name>
</gene>
<comment type="caution">
    <text evidence="9">The sequence shown here is derived from an EMBL/GenBank/DDBJ whole genome shotgun (WGS) entry which is preliminary data.</text>
</comment>
<sequence>MTEPLLSVRDLRVSFPTRSGRFDAVRGVSFDLGRERLGVVGESGSGKSMTGRAILGLVRPPGKVSAERMTLNGESILNLPERRMRALRGARISMVMQDPKFSLNPVMTVGQQIMEAYRLHSGEGGRAARDKALEMLRAVQIRDPERVFDAYPHEVSGGMGQRIMIAMMLAPDPEILIADEPTSALDVSVRNEVLRIMDRLVTQRGMGLIFISHDLNLVAQFCDRVLIMYAGRVVEELAARDLHLARHPYTQGLLNSQPRLDHPVQRLPVLERQDSWRDDQLATPLPGGL</sequence>
<keyword evidence="3" id="KW-0813">Transport</keyword>
<protein>
    <submittedName>
        <fullName evidence="9">ABC transporter ATP-binding protein</fullName>
    </submittedName>
</protein>
<feature type="domain" description="ABC transporter" evidence="8">
    <location>
        <begin position="8"/>
        <end position="255"/>
    </location>
</feature>
<dbReference type="GO" id="GO:0005524">
    <property type="term" value="F:ATP binding"/>
    <property type="evidence" value="ECO:0007669"/>
    <property type="project" value="UniProtKB-KW"/>
</dbReference>
<dbReference type="SUPFAM" id="SSF52540">
    <property type="entry name" value="P-loop containing nucleoside triphosphate hydrolases"/>
    <property type="match status" value="1"/>
</dbReference>
<dbReference type="PANTHER" id="PTHR43297:SF2">
    <property type="entry name" value="DIPEPTIDE TRANSPORT ATP-BINDING PROTEIN DPPD"/>
    <property type="match status" value="1"/>
</dbReference>
<evidence type="ECO:0000313" key="10">
    <source>
        <dbReference type="Proteomes" id="UP001251085"/>
    </source>
</evidence>
<dbReference type="Proteomes" id="UP001251085">
    <property type="component" value="Unassembled WGS sequence"/>
</dbReference>
<dbReference type="EMBL" id="JAVRQI010000003">
    <property type="protein sequence ID" value="MDT1061287.1"/>
    <property type="molecule type" value="Genomic_DNA"/>
</dbReference>
<keyword evidence="10" id="KW-1185">Reference proteome</keyword>
<evidence type="ECO:0000256" key="7">
    <source>
        <dbReference type="ARBA" id="ARBA00023136"/>
    </source>
</evidence>
<evidence type="ECO:0000256" key="4">
    <source>
        <dbReference type="ARBA" id="ARBA00022475"/>
    </source>
</evidence>
<dbReference type="InterPro" id="IPR050388">
    <property type="entry name" value="ABC_Ni/Peptide_Import"/>
</dbReference>
<evidence type="ECO:0000259" key="8">
    <source>
        <dbReference type="PROSITE" id="PS50893"/>
    </source>
</evidence>
<name>A0ABU3EAN8_9RHOB</name>
<dbReference type="InterPro" id="IPR003439">
    <property type="entry name" value="ABC_transporter-like_ATP-bd"/>
</dbReference>
<dbReference type="InterPro" id="IPR027417">
    <property type="entry name" value="P-loop_NTPase"/>
</dbReference>
<evidence type="ECO:0000256" key="6">
    <source>
        <dbReference type="ARBA" id="ARBA00022840"/>
    </source>
</evidence>
<evidence type="ECO:0000256" key="1">
    <source>
        <dbReference type="ARBA" id="ARBA00004417"/>
    </source>
</evidence>
<comment type="similarity">
    <text evidence="2">Belongs to the ABC transporter superfamily.</text>
</comment>
<dbReference type="InterPro" id="IPR003593">
    <property type="entry name" value="AAA+_ATPase"/>
</dbReference>
<dbReference type="CDD" id="cd03257">
    <property type="entry name" value="ABC_NikE_OppD_transporters"/>
    <property type="match status" value="1"/>
</dbReference>
<dbReference type="SMART" id="SM00382">
    <property type="entry name" value="AAA"/>
    <property type="match status" value="1"/>
</dbReference>
<evidence type="ECO:0000256" key="5">
    <source>
        <dbReference type="ARBA" id="ARBA00022741"/>
    </source>
</evidence>
<accession>A0ABU3EAN8</accession>
<proteinExistence type="inferred from homology"/>
<organism evidence="9 10">
    <name type="scientific">Paracoccus broussonetiae</name>
    <dbReference type="NCBI Taxonomy" id="3075834"/>
    <lineage>
        <taxon>Bacteria</taxon>
        <taxon>Pseudomonadati</taxon>
        <taxon>Pseudomonadota</taxon>
        <taxon>Alphaproteobacteria</taxon>
        <taxon>Rhodobacterales</taxon>
        <taxon>Paracoccaceae</taxon>
        <taxon>Paracoccus</taxon>
    </lineage>
</organism>